<proteinExistence type="predicted"/>
<dbReference type="OrthoDB" id="2650917at2"/>
<evidence type="ECO:0000313" key="2">
    <source>
        <dbReference type="EMBL" id="EIW20705.1"/>
    </source>
</evidence>
<dbReference type="CDD" id="cd22641">
    <property type="entry name" value="C24-like"/>
    <property type="match status" value="1"/>
</dbReference>
<reference evidence="2 3" key="1">
    <citation type="journal article" date="2012" name="J. Bacteriol.">
        <title>Draft Genome Sequences for Two Metal-Reducing Pelosinus fermentans Strains Isolated from a Cr(VI)-Contaminated Site and for Type Strain R7.</title>
        <authorList>
            <person name="Brown S.D."/>
            <person name="Podar M."/>
            <person name="Klingeman D.M."/>
            <person name="Johnson C.M."/>
            <person name="Yang Z.K."/>
            <person name="Utturkar S.M."/>
            <person name="Land M.L."/>
            <person name="Mosher J.J."/>
            <person name="Hurt R.A.Jr."/>
            <person name="Phelps T.J."/>
            <person name="Palumbo A.V."/>
            <person name="Arkin A.P."/>
            <person name="Hazen T.C."/>
            <person name="Elias D.A."/>
        </authorList>
    </citation>
    <scope>NUCLEOTIDE SEQUENCE [LARGE SCALE GENOMIC DNA]</scope>
    <source>
        <strain evidence="2 3">B4</strain>
    </source>
</reference>
<organism evidence="2 3">
    <name type="scientific">Pelosinus fermentans B4</name>
    <dbReference type="NCBI Taxonomy" id="1149862"/>
    <lineage>
        <taxon>Bacteria</taxon>
        <taxon>Bacillati</taxon>
        <taxon>Bacillota</taxon>
        <taxon>Negativicutes</taxon>
        <taxon>Selenomonadales</taxon>
        <taxon>Sporomusaceae</taxon>
        <taxon>Pelosinus</taxon>
    </lineage>
</organism>
<accession>I8RNM4</accession>
<evidence type="ECO:0000256" key="1">
    <source>
        <dbReference type="SAM" id="MobiDB-lite"/>
    </source>
</evidence>
<sequence>MAYDATKPEDTGFLSEAPTELRNNFKGLKEDQIVDAALLKGLGPGNGNGQIPVNNGTECENLNAAMLSGKTPSDFAPKVHTHNTVTASSDGFMTAAQNNKLAGIATNAEVNQMAFSNVLVGSTTIQADSKTDTLELVAGENVTLSPDALNDRLTIASTDTTYNVVSTTSAGLAPICDGSTTKFLRADATWSVPIPIGLIAMWSGSITSIPTGWSLCNGTNGTPDLRNRFLVCAGDSYGVGATGGEATHALTPSEGPVHAHAATAWTDSQGAHAHSIDTMRTPSEGSSGARVSNTPRDTGYVAINTSVSGAHGHNVGVSVQNAGNGVGHENRPPYFALAYIMRIA</sequence>
<dbReference type="AlphaFoldDB" id="I8RNM4"/>
<gene>
    <name evidence="2" type="ORF">FB4_1917</name>
</gene>
<dbReference type="Proteomes" id="UP000004324">
    <property type="component" value="Unassembled WGS sequence"/>
</dbReference>
<dbReference type="RefSeq" id="WP_007930500.1">
    <property type="nucleotide sequence ID" value="NZ_AKVJ01000004.1"/>
</dbReference>
<evidence type="ECO:0000313" key="3">
    <source>
        <dbReference type="Proteomes" id="UP000004324"/>
    </source>
</evidence>
<comment type="caution">
    <text evidence="2">The sequence shown here is derived from an EMBL/GenBank/DDBJ whole genome shotgun (WGS) entry which is preliminary data.</text>
</comment>
<dbReference type="PATRIC" id="fig|1149862.3.peg.193"/>
<evidence type="ECO:0008006" key="4">
    <source>
        <dbReference type="Google" id="ProtNLM"/>
    </source>
</evidence>
<dbReference type="SUPFAM" id="SSF88874">
    <property type="entry name" value="Receptor-binding domain of short tail fibre protein gp12"/>
    <property type="match status" value="1"/>
</dbReference>
<feature type="region of interest" description="Disordered" evidence="1">
    <location>
        <begin position="277"/>
        <end position="299"/>
    </location>
</feature>
<name>I8RNM4_9FIRM</name>
<keyword evidence="3" id="KW-1185">Reference proteome</keyword>
<protein>
    <recommendedName>
        <fullName evidence="4">Tail Collar domain protein</fullName>
    </recommendedName>
</protein>
<feature type="compositionally biased region" description="Polar residues" evidence="1">
    <location>
        <begin position="278"/>
        <end position="296"/>
    </location>
</feature>
<dbReference type="EMBL" id="AKVJ01000004">
    <property type="protein sequence ID" value="EIW20705.1"/>
    <property type="molecule type" value="Genomic_DNA"/>
</dbReference>